<dbReference type="Proteomes" id="UP001283361">
    <property type="component" value="Unassembled WGS sequence"/>
</dbReference>
<feature type="compositionally biased region" description="Basic and acidic residues" evidence="1">
    <location>
        <begin position="35"/>
        <end position="51"/>
    </location>
</feature>
<feature type="compositionally biased region" description="Low complexity" evidence="1">
    <location>
        <begin position="18"/>
        <end position="30"/>
    </location>
</feature>
<evidence type="ECO:0000313" key="2">
    <source>
        <dbReference type="EMBL" id="KAK3760751.1"/>
    </source>
</evidence>
<dbReference type="EMBL" id="JAWDGP010004953">
    <property type="protein sequence ID" value="KAK3760751.1"/>
    <property type="molecule type" value="Genomic_DNA"/>
</dbReference>
<feature type="non-terminal residue" evidence="2">
    <location>
        <position position="51"/>
    </location>
</feature>
<dbReference type="AlphaFoldDB" id="A0AAE0Z256"/>
<sequence length="51" mass="5636">MVARSVKNETEGVTSGYSVSLSETRSSSVTGPQNKRTDDGSTECQERDRRR</sequence>
<proteinExistence type="predicted"/>
<protein>
    <submittedName>
        <fullName evidence="2">Uncharacterized protein</fullName>
    </submittedName>
</protein>
<accession>A0AAE0Z256</accession>
<evidence type="ECO:0000256" key="1">
    <source>
        <dbReference type="SAM" id="MobiDB-lite"/>
    </source>
</evidence>
<name>A0AAE0Z256_9GAST</name>
<reference evidence="2" key="1">
    <citation type="journal article" date="2023" name="G3 (Bethesda)">
        <title>A reference genome for the long-term kleptoplast-retaining sea slug Elysia crispata morphotype clarki.</title>
        <authorList>
            <person name="Eastman K.E."/>
            <person name="Pendleton A.L."/>
            <person name="Shaikh M.A."/>
            <person name="Suttiyut T."/>
            <person name="Ogas R."/>
            <person name="Tomko P."/>
            <person name="Gavelis G."/>
            <person name="Widhalm J.R."/>
            <person name="Wisecaver J.H."/>
        </authorList>
    </citation>
    <scope>NUCLEOTIDE SEQUENCE</scope>
    <source>
        <strain evidence="2">ECLA1</strain>
    </source>
</reference>
<evidence type="ECO:0000313" key="3">
    <source>
        <dbReference type="Proteomes" id="UP001283361"/>
    </source>
</evidence>
<feature type="compositionally biased region" description="Basic and acidic residues" evidence="1">
    <location>
        <begin position="1"/>
        <end position="10"/>
    </location>
</feature>
<gene>
    <name evidence="2" type="ORF">RRG08_056162</name>
</gene>
<organism evidence="2 3">
    <name type="scientific">Elysia crispata</name>
    <name type="common">lettuce slug</name>
    <dbReference type="NCBI Taxonomy" id="231223"/>
    <lineage>
        <taxon>Eukaryota</taxon>
        <taxon>Metazoa</taxon>
        <taxon>Spiralia</taxon>
        <taxon>Lophotrochozoa</taxon>
        <taxon>Mollusca</taxon>
        <taxon>Gastropoda</taxon>
        <taxon>Heterobranchia</taxon>
        <taxon>Euthyneura</taxon>
        <taxon>Panpulmonata</taxon>
        <taxon>Sacoglossa</taxon>
        <taxon>Placobranchoidea</taxon>
        <taxon>Plakobranchidae</taxon>
        <taxon>Elysia</taxon>
    </lineage>
</organism>
<feature type="region of interest" description="Disordered" evidence="1">
    <location>
        <begin position="1"/>
        <end position="51"/>
    </location>
</feature>
<keyword evidence="3" id="KW-1185">Reference proteome</keyword>
<comment type="caution">
    <text evidence="2">The sequence shown here is derived from an EMBL/GenBank/DDBJ whole genome shotgun (WGS) entry which is preliminary data.</text>
</comment>